<feature type="region of interest" description="Disordered" evidence="1">
    <location>
        <begin position="21"/>
        <end position="57"/>
    </location>
</feature>
<protein>
    <submittedName>
        <fullName evidence="2">Uncharacterized protein</fullName>
    </submittedName>
</protein>
<reference evidence="2 3" key="1">
    <citation type="submission" date="2019-07" db="EMBL/GenBank/DDBJ databases">
        <title>Draft genome assembly of a fouling barnacle, Amphibalanus amphitrite (Darwin, 1854): The first reference genome for Thecostraca.</title>
        <authorList>
            <person name="Kim W."/>
        </authorList>
    </citation>
    <scope>NUCLEOTIDE SEQUENCE [LARGE SCALE GENOMIC DNA]</scope>
    <source>
        <strain evidence="2">SNU_AA5</strain>
        <tissue evidence="2">Soma without cirri and trophi</tissue>
    </source>
</reference>
<accession>A0A6A4WVN3</accession>
<comment type="caution">
    <text evidence="2">The sequence shown here is derived from an EMBL/GenBank/DDBJ whole genome shotgun (WGS) entry which is preliminary data.</text>
</comment>
<feature type="compositionally biased region" description="Pro residues" evidence="1">
    <location>
        <begin position="36"/>
        <end position="56"/>
    </location>
</feature>
<dbReference type="EMBL" id="VIIS01000351">
    <property type="protein sequence ID" value="KAF0310063.1"/>
    <property type="molecule type" value="Genomic_DNA"/>
</dbReference>
<sequence>MVRFIFDTISRSVDVLLGVGTSPPCPPVLPSRAARPSPPAPPRPRLTLPAPAPPGQPGWRIGVPMVHFVTKRCATDAECERRRRADEPLCTRNVYEDWRCTSCCKGDRCNYYVI</sequence>
<dbReference type="AlphaFoldDB" id="A0A6A4WVN3"/>
<proteinExistence type="predicted"/>
<dbReference type="OrthoDB" id="6278121at2759"/>
<name>A0A6A4WVN3_AMPAM</name>
<keyword evidence="3" id="KW-1185">Reference proteome</keyword>
<gene>
    <name evidence="2" type="ORF">FJT64_018865</name>
</gene>
<evidence type="ECO:0000313" key="3">
    <source>
        <dbReference type="Proteomes" id="UP000440578"/>
    </source>
</evidence>
<organism evidence="2 3">
    <name type="scientific">Amphibalanus amphitrite</name>
    <name type="common">Striped barnacle</name>
    <name type="synonym">Balanus amphitrite</name>
    <dbReference type="NCBI Taxonomy" id="1232801"/>
    <lineage>
        <taxon>Eukaryota</taxon>
        <taxon>Metazoa</taxon>
        <taxon>Ecdysozoa</taxon>
        <taxon>Arthropoda</taxon>
        <taxon>Crustacea</taxon>
        <taxon>Multicrustacea</taxon>
        <taxon>Cirripedia</taxon>
        <taxon>Thoracica</taxon>
        <taxon>Thoracicalcarea</taxon>
        <taxon>Balanomorpha</taxon>
        <taxon>Balanoidea</taxon>
        <taxon>Balanidae</taxon>
        <taxon>Amphibalaninae</taxon>
        <taxon>Amphibalanus</taxon>
    </lineage>
</organism>
<evidence type="ECO:0000313" key="2">
    <source>
        <dbReference type="EMBL" id="KAF0310063.1"/>
    </source>
</evidence>
<dbReference type="Proteomes" id="UP000440578">
    <property type="component" value="Unassembled WGS sequence"/>
</dbReference>
<evidence type="ECO:0000256" key="1">
    <source>
        <dbReference type="SAM" id="MobiDB-lite"/>
    </source>
</evidence>